<feature type="domain" description="Solute-binding protein family 5" evidence="2">
    <location>
        <begin position="90"/>
        <end position="469"/>
    </location>
</feature>
<dbReference type="GO" id="GO:0042597">
    <property type="term" value="C:periplasmic space"/>
    <property type="evidence" value="ECO:0007669"/>
    <property type="project" value="UniProtKB-ARBA"/>
</dbReference>
<reference evidence="3 4" key="1">
    <citation type="submission" date="2019-06" db="EMBL/GenBank/DDBJ databases">
        <title>Sequencing the genomes of 1000 actinobacteria strains.</title>
        <authorList>
            <person name="Klenk H.-P."/>
        </authorList>
    </citation>
    <scope>NUCLEOTIDE SEQUENCE [LARGE SCALE GENOMIC DNA]</scope>
    <source>
        <strain evidence="3 4">DSM 41649</strain>
    </source>
</reference>
<dbReference type="Pfam" id="PF00496">
    <property type="entry name" value="SBP_bac_5"/>
    <property type="match status" value="1"/>
</dbReference>
<feature type="chain" id="PRO_5038992767" evidence="1">
    <location>
        <begin position="21"/>
        <end position="547"/>
    </location>
</feature>
<evidence type="ECO:0000256" key="1">
    <source>
        <dbReference type="SAM" id="SignalP"/>
    </source>
</evidence>
<proteinExistence type="predicted"/>
<dbReference type="InterPro" id="IPR030678">
    <property type="entry name" value="Peptide/Ni-bd"/>
</dbReference>
<dbReference type="CDD" id="cd00995">
    <property type="entry name" value="PBP2_NikA_DppA_OppA_like"/>
    <property type="match status" value="1"/>
</dbReference>
<dbReference type="AlphaFoldDB" id="A0A561EUP6"/>
<organism evidence="3 4">
    <name type="scientific">Kitasatospora atroaurantiaca</name>
    <dbReference type="NCBI Taxonomy" id="285545"/>
    <lineage>
        <taxon>Bacteria</taxon>
        <taxon>Bacillati</taxon>
        <taxon>Actinomycetota</taxon>
        <taxon>Actinomycetes</taxon>
        <taxon>Kitasatosporales</taxon>
        <taxon>Streptomycetaceae</taxon>
        <taxon>Kitasatospora</taxon>
    </lineage>
</organism>
<dbReference type="Gene3D" id="3.40.190.10">
    <property type="entry name" value="Periplasmic binding protein-like II"/>
    <property type="match status" value="1"/>
</dbReference>
<dbReference type="EMBL" id="VIVR01000001">
    <property type="protein sequence ID" value="TWE19307.1"/>
    <property type="molecule type" value="Genomic_DNA"/>
</dbReference>
<name>A0A561EUP6_9ACTN</name>
<dbReference type="PANTHER" id="PTHR30290">
    <property type="entry name" value="PERIPLASMIC BINDING COMPONENT OF ABC TRANSPORTER"/>
    <property type="match status" value="1"/>
</dbReference>
<dbReference type="PANTHER" id="PTHR30290:SF83">
    <property type="entry name" value="ABC TRANSPORTER SUBSTRATE-BINDING PROTEIN"/>
    <property type="match status" value="1"/>
</dbReference>
<evidence type="ECO:0000313" key="4">
    <source>
        <dbReference type="Proteomes" id="UP000318416"/>
    </source>
</evidence>
<dbReference type="SUPFAM" id="SSF53850">
    <property type="entry name" value="Periplasmic binding protein-like II"/>
    <property type="match status" value="1"/>
</dbReference>
<protein>
    <submittedName>
        <fullName evidence="3">Oligopeptide transport system substrate-binding protein</fullName>
    </submittedName>
</protein>
<dbReference type="PIRSF" id="PIRSF002741">
    <property type="entry name" value="MppA"/>
    <property type="match status" value="1"/>
</dbReference>
<dbReference type="Gene3D" id="3.90.76.10">
    <property type="entry name" value="Dipeptide-binding Protein, Domain 1"/>
    <property type="match status" value="1"/>
</dbReference>
<dbReference type="RefSeq" id="WP_145792995.1">
    <property type="nucleotide sequence ID" value="NZ_BAAABR010000034.1"/>
</dbReference>
<accession>A0A561EUP6</accession>
<evidence type="ECO:0000313" key="3">
    <source>
        <dbReference type="EMBL" id="TWE19307.1"/>
    </source>
</evidence>
<dbReference type="GO" id="GO:0015833">
    <property type="term" value="P:peptide transport"/>
    <property type="evidence" value="ECO:0007669"/>
    <property type="project" value="TreeGrafter"/>
</dbReference>
<keyword evidence="4" id="KW-1185">Reference proteome</keyword>
<dbReference type="InterPro" id="IPR039424">
    <property type="entry name" value="SBP_5"/>
</dbReference>
<dbReference type="OrthoDB" id="9046151at2"/>
<keyword evidence="1" id="KW-0732">Signal</keyword>
<evidence type="ECO:0000259" key="2">
    <source>
        <dbReference type="Pfam" id="PF00496"/>
    </source>
</evidence>
<dbReference type="GO" id="GO:0043190">
    <property type="term" value="C:ATP-binding cassette (ABC) transporter complex"/>
    <property type="evidence" value="ECO:0007669"/>
    <property type="project" value="InterPro"/>
</dbReference>
<comment type="caution">
    <text evidence="3">The sequence shown here is derived from an EMBL/GenBank/DDBJ whole genome shotgun (WGS) entry which is preliminary data.</text>
</comment>
<dbReference type="GO" id="GO:1904680">
    <property type="term" value="F:peptide transmembrane transporter activity"/>
    <property type="evidence" value="ECO:0007669"/>
    <property type="project" value="TreeGrafter"/>
</dbReference>
<dbReference type="Proteomes" id="UP000318416">
    <property type="component" value="Unassembled WGS sequence"/>
</dbReference>
<sequence length="547" mass="58186">MPAATRVRWAVIVATSVALVATGCSSSKSSGGGGSASGGGGGIVRAWWGDPQNPLEPANTNEVNGGAVLNMIFTGLVAYDPKTSKPSNANADSITSTDQQTWTVKLKPGWKFSDGTTVTASSYVNAWNYGALSTNKQLGSSFFRYIQGFDQVAPASGNPTAQTLSGLKVVDDNTFTATLTQKFSTWPATLGYSAYFPLPASFFSDHAAYLNKPVGNGPYEITSWTKSSSMQLRPFSGYSGTDKPANGGVDLKVYTDTNAAYADLQAGNLDVDNGIPNSALKTIETDLNGRFLNTPAGIIQTISFPLYQPQWSTPGAAMVRQGISMAIDRPTITKVVFNQTRTPATDWTSPVLGAAGGYKEGLCGDVCTFNAAKAKQLIEQGGGIPGGQLTISYNADGPHKEWVDAVCNSINNAMGNTSSCVGRPVGTFADFRNQITTKQMTGAFRTGWQMDYPLIQNFLQPLYTTNASSNDSHYSNPQFDSLVNQANANPDETAAVGQFQDAEKLLITDLPAIPLWYQNGTVGWSSKVSNVLLNPFSVPVYNQITVK</sequence>
<gene>
    <name evidence="3" type="ORF">FB465_4423</name>
</gene>
<feature type="signal peptide" evidence="1">
    <location>
        <begin position="1"/>
        <end position="20"/>
    </location>
</feature>
<dbReference type="Gene3D" id="3.10.105.10">
    <property type="entry name" value="Dipeptide-binding Protein, Domain 3"/>
    <property type="match status" value="1"/>
</dbReference>
<dbReference type="PROSITE" id="PS51257">
    <property type="entry name" value="PROKAR_LIPOPROTEIN"/>
    <property type="match status" value="1"/>
</dbReference>
<dbReference type="InterPro" id="IPR000914">
    <property type="entry name" value="SBP_5_dom"/>
</dbReference>